<feature type="domain" description="C-type lectin" evidence="1">
    <location>
        <begin position="1"/>
        <end position="69"/>
    </location>
</feature>
<keyword evidence="3" id="KW-1185">Reference proteome</keyword>
<dbReference type="PANTHER" id="PTHR22803">
    <property type="entry name" value="MANNOSE, PHOSPHOLIPASE, LECTIN RECEPTOR RELATED"/>
    <property type="match status" value="1"/>
</dbReference>
<dbReference type="Pfam" id="PF00059">
    <property type="entry name" value="Lectin_C"/>
    <property type="match status" value="1"/>
</dbReference>
<gene>
    <name evidence="2" type="ORF">DPMN_169870</name>
</gene>
<proteinExistence type="predicted"/>
<dbReference type="AlphaFoldDB" id="A0A9D4ICD8"/>
<dbReference type="InterPro" id="IPR050111">
    <property type="entry name" value="C-type_lectin/snaclec_domain"/>
</dbReference>
<sequence>MQFWADGTDKDTEGTWIWGTTGEHFEISDWQAGEPNHEAGEEDCLTLFRNYDYHWNDDLCDRLLGYVCEKE</sequence>
<dbReference type="SUPFAM" id="SSF56436">
    <property type="entry name" value="C-type lectin-like"/>
    <property type="match status" value="1"/>
</dbReference>
<dbReference type="Gene3D" id="3.10.100.10">
    <property type="entry name" value="Mannose-Binding Protein A, subunit A"/>
    <property type="match status" value="1"/>
</dbReference>
<protein>
    <recommendedName>
        <fullName evidence="1">C-type lectin domain-containing protein</fullName>
    </recommendedName>
</protein>
<dbReference type="EMBL" id="JAIWYP010000009">
    <property type="protein sequence ID" value="KAH3768650.1"/>
    <property type="molecule type" value="Genomic_DNA"/>
</dbReference>
<comment type="caution">
    <text evidence="2">The sequence shown here is derived from an EMBL/GenBank/DDBJ whole genome shotgun (WGS) entry which is preliminary data.</text>
</comment>
<evidence type="ECO:0000313" key="3">
    <source>
        <dbReference type="Proteomes" id="UP000828390"/>
    </source>
</evidence>
<name>A0A9D4ICD8_DREPO</name>
<reference evidence="2" key="1">
    <citation type="journal article" date="2019" name="bioRxiv">
        <title>The Genome of the Zebra Mussel, Dreissena polymorpha: A Resource for Invasive Species Research.</title>
        <authorList>
            <person name="McCartney M.A."/>
            <person name="Auch B."/>
            <person name="Kono T."/>
            <person name="Mallez S."/>
            <person name="Zhang Y."/>
            <person name="Obille A."/>
            <person name="Becker A."/>
            <person name="Abrahante J.E."/>
            <person name="Garbe J."/>
            <person name="Badalamenti J.P."/>
            <person name="Herman A."/>
            <person name="Mangelson H."/>
            <person name="Liachko I."/>
            <person name="Sullivan S."/>
            <person name="Sone E.D."/>
            <person name="Koren S."/>
            <person name="Silverstein K.A.T."/>
            <person name="Beckman K.B."/>
            <person name="Gohl D.M."/>
        </authorList>
    </citation>
    <scope>NUCLEOTIDE SEQUENCE</scope>
    <source>
        <strain evidence="2">Duluth1</strain>
        <tissue evidence="2">Whole animal</tissue>
    </source>
</reference>
<organism evidence="2 3">
    <name type="scientific">Dreissena polymorpha</name>
    <name type="common">Zebra mussel</name>
    <name type="synonym">Mytilus polymorpha</name>
    <dbReference type="NCBI Taxonomy" id="45954"/>
    <lineage>
        <taxon>Eukaryota</taxon>
        <taxon>Metazoa</taxon>
        <taxon>Spiralia</taxon>
        <taxon>Lophotrochozoa</taxon>
        <taxon>Mollusca</taxon>
        <taxon>Bivalvia</taxon>
        <taxon>Autobranchia</taxon>
        <taxon>Heteroconchia</taxon>
        <taxon>Euheterodonta</taxon>
        <taxon>Imparidentia</taxon>
        <taxon>Neoheterodontei</taxon>
        <taxon>Myida</taxon>
        <taxon>Dreissenoidea</taxon>
        <taxon>Dreissenidae</taxon>
        <taxon>Dreissena</taxon>
    </lineage>
</organism>
<reference evidence="2" key="2">
    <citation type="submission" date="2020-11" db="EMBL/GenBank/DDBJ databases">
        <authorList>
            <person name="McCartney M.A."/>
            <person name="Auch B."/>
            <person name="Kono T."/>
            <person name="Mallez S."/>
            <person name="Becker A."/>
            <person name="Gohl D.M."/>
            <person name="Silverstein K.A.T."/>
            <person name="Koren S."/>
            <person name="Bechman K.B."/>
            <person name="Herman A."/>
            <person name="Abrahante J.E."/>
            <person name="Garbe J."/>
        </authorList>
    </citation>
    <scope>NUCLEOTIDE SEQUENCE</scope>
    <source>
        <strain evidence="2">Duluth1</strain>
        <tissue evidence="2">Whole animal</tissue>
    </source>
</reference>
<dbReference type="InterPro" id="IPR016187">
    <property type="entry name" value="CTDL_fold"/>
</dbReference>
<evidence type="ECO:0000259" key="1">
    <source>
        <dbReference type="PROSITE" id="PS50041"/>
    </source>
</evidence>
<dbReference type="InterPro" id="IPR001304">
    <property type="entry name" value="C-type_lectin-like"/>
</dbReference>
<accession>A0A9D4ICD8</accession>
<dbReference type="InterPro" id="IPR016186">
    <property type="entry name" value="C-type_lectin-like/link_sf"/>
</dbReference>
<dbReference type="PROSITE" id="PS50041">
    <property type="entry name" value="C_TYPE_LECTIN_2"/>
    <property type="match status" value="1"/>
</dbReference>
<evidence type="ECO:0000313" key="2">
    <source>
        <dbReference type="EMBL" id="KAH3768650.1"/>
    </source>
</evidence>
<dbReference type="CDD" id="cd00037">
    <property type="entry name" value="CLECT"/>
    <property type="match status" value="1"/>
</dbReference>
<dbReference type="Proteomes" id="UP000828390">
    <property type="component" value="Unassembled WGS sequence"/>
</dbReference>